<keyword evidence="2" id="KW-1185">Reference proteome</keyword>
<dbReference type="RefSeq" id="WP_211422200.1">
    <property type="nucleotide sequence ID" value="NZ_CP072642.1"/>
</dbReference>
<accession>A0ABX8B2X9</accession>
<sequence>MSFETIMHGVLDRIEGARGWAFLADDGEIVFRQTVGDFETLPLLAAYHGITVGNYRRFGLRSLLENIRTIVCTYDEAVCILKLFPENYFLVLVLARESNVGYALWLLEQAMPALLEEIG</sequence>
<dbReference type="EMBL" id="CP072642">
    <property type="protein sequence ID" value="QUV93861.1"/>
    <property type="molecule type" value="Genomic_DNA"/>
</dbReference>
<name>A0ABX8B2X9_9BACT</name>
<reference evidence="1 2" key="1">
    <citation type="submission" date="2021-03" db="EMBL/GenBank/DDBJ databases">
        <title>Genomic and phenotypic characterization of Chloracidobacterium isolates provides evidence for multiple species.</title>
        <authorList>
            <person name="Saini M.K."/>
            <person name="Costas A.M.G."/>
            <person name="Tank M."/>
            <person name="Bryant D.A."/>
        </authorList>
    </citation>
    <scope>NUCLEOTIDE SEQUENCE [LARGE SCALE GENOMIC DNA]</scope>
    <source>
        <strain evidence="1 2">N</strain>
    </source>
</reference>
<evidence type="ECO:0000313" key="2">
    <source>
        <dbReference type="Proteomes" id="UP000677668"/>
    </source>
</evidence>
<dbReference type="SUPFAM" id="SSF103196">
    <property type="entry name" value="Roadblock/LC7 domain"/>
    <property type="match status" value="1"/>
</dbReference>
<dbReference type="Proteomes" id="UP000677668">
    <property type="component" value="Chromosome 1"/>
</dbReference>
<organism evidence="1 2">
    <name type="scientific">Chloracidobacterium sp. N</name>
    <dbReference type="NCBI Taxonomy" id="2821540"/>
    <lineage>
        <taxon>Bacteria</taxon>
        <taxon>Pseudomonadati</taxon>
        <taxon>Acidobacteriota</taxon>
        <taxon>Terriglobia</taxon>
        <taxon>Terriglobales</taxon>
        <taxon>Acidobacteriaceae</taxon>
        <taxon>Chloracidobacterium</taxon>
        <taxon>Chloracidobacterium aggregatum</taxon>
    </lineage>
</organism>
<evidence type="ECO:0000313" key="1">
    <source>
        <dbReference type="EMBL" id="QUV93861.1"/>
    </source>
</evidence>
<evidence type="ECO:0008006" key="3">
    <source>
        <dbReference type="Google" id="ProtNLM"/>
    </source>
</evidence>
<proteinExistence type="predicted"/>
<protein>
    <recommendedName>
        <fullName evidence="3">Roadblock/LC7 domain protein</fullName>
    </recommendedName>
</protein>
<gene>
    <name evidence="1" type="ORF">J8C05_10955</name>
</gene>